<gene>
    <name evidence="4" type="ORF">ATZ35_12340</name>
</gene>
<dbReference type="Gene3D" id="2.60.40.10">
    <property type="entry name" value="Immunoglobulins"/>
    <property type="match status" value="2"/>
</dbReference>
<feature type="signal peptide" evidence="1">
    <location>
        <begin position="1"/>
        <end position="30"/>
    </location>
</feature>
<evidence type="ECO:0000313" key="5">
    <source>
        <dbReference type="Proteomes" id="UP000067523"/>
    </source>
</evidence>
<dbReference type="EMBL" id="CP013655">
    <property type="protein sequence ID" value="ALS37905.1"/>
    <property type="molecule type" value="Genomic_DNA"/>
</dbReference>
<feature type="chain" id="PRO_5006834303" evidence="1">
    <location>
        <begin position="31"/>
        <end position="449"/>
    </location>
</feature>
<evidence type="ECO:0000259" key="3">
    <source>
        <dbReference type="Pfam" id="PF17802"/>
    </source>
</evidence>
<dbReference type="KEGG" id="erx:ATZ35_12340"/>
<accession>A0A0U2XGR6</accession>
<feature type="domain" description="SpaA-like prealbumin fold" evidence="3">
    <location>
        <begin position="381"/>
        <end position="448"/>
    </location>
</feature>
<reference evidence="5" key="1">
    <citation type="submission" date="2015-12" db="EMBL/GenBank/DDBJ databases">
        <authorList>
            <person name="Lauer A."/>
            <person name="Humrighouse B."/>
            <person name="Loparev V."/>
            <person name="Shewmaker P.L."/>
            <person name="Whitney A.M."/>
            <person name="McLaughlin R.W."/>
        </authorList>
    </citation>
    <scope>NUCLEOTIDE SEQUENCE [LARGE SCALE GENOMIC DNA]</scope>
    <source>
        <strain evidence="5">LMG 26678</strain>
    </source>
</reference>
<dbReference type="Pfam" id="PF17802">
    <property type="entry name" value="SpaA"/>
    <property type="match status" value="2"/>
</dbReference>
<dbReference type="STRING" id="118060.ATZ35_12340"/>
<dbReference type="InterPro" id="IPR013552">
    <property type="entry name" value="Thioester_dom"/>
</dbReference>
<keyword evidence="1" id="KW-0732">Signal</keyword>
<name>A0A0U2XGR6_9ENTE</name>
<dbReference type="InterPro" id="IPR041033">
    <property type="entry name" value="SpaA_PFL_dom_1"/>
</dbReference>
<evidence type="ECO:0000259" key="2">
    <source>
        <dbReference type="Pfam" id="PF08341"/>
    </source>
</evidence>
<organism evidence="4 5">
    <name type="scientific">Enterococcus rotai</name>
    <dbReference type="NCBI Taxonomy" id="118060"/>
    <lineage>
        <taxon>Bacteria</taxon>
        <taxon>Bacillati</taxon>
        <taxon>Bacillota</taxon>
        <taxon>Bacilli</taxon>
        <taxon>Lactobacillales</taxon>
        <taxon>Enterococcaceae</taxon>
        <taxon>Enterococcus</taxon>
    </lineage>
</organism>
<feature type="domain" description="SpaA-like prealbumin fold" evidence="3">
    <location>
        <begin position="262"/>
        <end position="347"/>
    </location>
</feature>
<keyword evidence="5" id="KW-1185">Reference proteome</keyword>
<dbReference type="Proteomes" id="UP000067523">
    <property type="component" value="Chromosome"/>
</dbReference>
<dbReference type="Pfam" id="PF08341">
    <property type="entry name" value="TED"/>
    <property type="match status" value="1"/>
</dbReference>
<feature type="domain" description="Thioester" evidence="2">
    <location>
        <begin position="69"/>
        <end position="144"/>
    </location>
</feature>
<proteinExistence type="predicted"/>
<dbReference type="AlphaFoldDB" id="A0A0U2XGR6"/>
<protein>
    <submittedName>
        <fullName evidence="4">Uncharacterized protein</fullName>
    </submittedName>
</protein>
<dbReference type="InterPro" id="IPR013783">
    <property type="entry name" value="Ig-like_fold"/>
</dbReference>
<sequence>MKKVNKLINRLLLFVLITLPLITSASSVYAAEGSFYKIGDWVSTWHSKLLNGTHWTEQGSNMMTVDGNPAFCIEHGIPVTEPGAGFEPSELSIPEKDRLALIAYYGYQTNPNALSYTITQHIIWETLGNELLTTQVPNYQAEKQRILNQVNAHNIKPSFDNQTIELNVGESITLNDSNGVLNKYKVLASNSANLNVEKSGNTLKLMAKAASKETGTLQYDIANKNDVGTTFVYHKKGQQRLAKFKLNSAGSFGLTIKVNLNGHVKLKKVDETTGKALANTKIKFEYAGQTKEVTTKENGLAELRDIKAGTKVKITEIQAADGFVNKGLSQEIVIEPNKTIEITWNNQPQMGLLKLTKLGKQPVELTSLNSEYGFIQQLEYDQAPLANVVFDLKAAEDILVGGTKRYVKGEVVATVTTNNDGVVENMPQLFLGKYVAVEKSVPAGFIINH</sequence>
<evidence type="ECO:0000256" key="1">
    <source>
        <dbReference type="SAM" id="SignalP"/>
    </source>
</evidence>
<evidence type="ECO:0000313" key="4">
    <source>
        <dbReference type="EMBL" id="ALS37905.1"/>
    </source>
</evidence>